<keyword evidence="5" id="KW-0949">S-adenosyl-L-methionine</keyword>
<evidence type="ECO:0000256" key="1">
    <source>
        <dbReference type="ARBA" id="ARBA00006594"/>
    </source>
</evidence>
<dbReference type="EMBL" id="JBHTIV010000006">
    <property type="protein sequence ID" value="MFD0932229.1"/>
    <property type="molecule type" value="Genomic_DNA"/>
</dbReference>
<organism evidence="9 10">
    <name type="scientific">Psychroflexus salinarum</name>
    <dbReference type="NCBI Taxonomy" id="546024"/>
    <lineage>
        <taxon>Bacteria</taxon>
        <taxon>Pseudomonadati</taxon>
        <taxon>Bacteroidota</taxon>
        <taxon>Flavobacteriia</taxon>
        <taxon>Flavobacteriales</taxon>
        <taxon>Flavobacteriaceae</taxon>
        <taxon>Psychroflexus</taxon>
    </lineage>
</organism>
<dbReference type="SUPFAM" id="SSF53335">
    <property type="entry name" value="S-adenosyl-L-methionine-dependent methyltransferases"/>
    <property type="match status" value="1"/>
</dbReference>
<dbReference type="Pfam" id="PF22837">
    <property type="entry name" value="M_Eco57I_C"/>
    <property type="match status" value="1"/>
</dbReference>
<keyword evidence="3 9" id="KW-0489">Methyltransferase</keyword>
<dbReference type="GO" id="GO:0032259">
    <property type="term" value="P:methylation"/>
    <property type="evidence" value="ECO:0007669"/>
    <property type="project" value="UniProtKB-KW"/>
</dbReference>
<feature type="domain" description="Type II methyltransferase M.Eco57I C-terminal" evidence="8">
    <location>
        <begin position="262"/>
        <end position="525"/>
    </location>
</feature>
<comment type="caution">
    <text evidence="9">The sequence shown here is derived from an EMBL/GenBank/DDBJ whole genome shotgun (WGS) entry which is preliminary data.</text>
</comment>
<feature type="domain" description="Type II methyltransferase M.TaqI-like" evidence="7">
    <location>
        <begin position="79"/>
        <end position="206"/>
    </location>
</feature>
<accession>A0ABW3GNP2</accession>
<protein>
    <recommendedName>
        <fullName evidence="2">site-specific DNA-methyltransferase (adenine-specific)</fullName>
        <ecNumber evidence="2">2.1.1.72</ecNumber>
    </recommendedName>
</protein>
<evidence type="ECO:0000256" key="6">
    <source>
        <dbReference type="ARBA" id="ARBA00047942"/>
    </source>
</evidence>
<dbReference type="InterPro" id="IPR050953">
    <property type="entry name" value="N4_N6_ade-DNA_methylase"/>
</dbReference>
<dbReference type="InterPro" id="IPR011639">
    <property type="entry name" value="MethylTrfase_TaqI-like_dom"/>
</dbReference>
<dbReference type="PANTHER" id="PTHR33841">
    <property type="entry name" value="DNA METHYLTRANSFERASE YEEA-RELATED"/>
    <property type="match status" value="1"/>
</dbReference>
<dbReference type="PRINTS" id="PR00507">
    <property type="entry name" value="N12N6MTFRASE"/>
</dbReference>
<name>A0ABW3GNP2_9FLAO</name>
<dbReference type="InterPro" id="IPR054520">
    <property type="entry name" value="M_Eco57I_C"/>
</dbReference>
<reference evidence="10" key="1">
    <citation type="journal article" date="2019" name="Int. J. Syst. Evol. Microbiol.">
        <title>The Global Catalogue of Microorganisms (GCM) 10K type strain sequencing project: providing services to taxonomists for standard genome sequencing and annotation.</title>
        <authorList>
            <consortium name="The Broad Institute Genomics Platform"/>
            <consortium name="The Broad Institute Genome Sequencing Center for Infectious Disease"/>
            <person name="Wu L."/>
            <person name="Ma J."/>
        </authorList>
    </citation>
    <scope>NUCLEOTIDE SEQUENCE [LARGE SCALE GENOMIC DNA]</scope>
    <source>
        <strain evidence="10">CCUG 56752</strain>
    </source>
</reference>
<dbReference type="EC" id="2.1.1.72" evidence="2"/>
<evidence type="ECO:0000313" key="10">
    <source>
        <dbReference type="Proteomes" id="UP001597049"/>
    </source>
</evidence>
<comment type="catalytic activity">
    <reaction evidence="6">
        <text>a 2'-deoxyadenosine in DNA + S-adenosyl-L-methionine = an N(6)-methyl-2'-deoxyadenosine in DNA + S-adenosyl-L-homocysteine + H(+)</text>
        <dbReference type="Rhea" id="RHEA:15197"/>
        <dbReference type="Rhea" id="RHEA-COMP:12418"/>
        <dbReference type="Rhea" id="RHEA-COMP:12419"/>
        <dbReference type="ChEBI" id="CHEBI:15378"/>
        <dbReference type="ChEBI" id="CHEBI:57856"/>
        <dbReference type="ChEBI" id="CHEBI:59789"/>
        <dbReference type="ChEBI" id="CHEBI:90615"/>
        <dbReference type="ChEBI" id="CHEBI:90616"/>
        <dbReference type="EC" id="2.1.1.72"/>
    </reaction>
</comment>
<dbReference type="InterPro" id="IPR029063">
    <property type="entry name" value="SAM-dependent_MTases_sf"/>
</dbReference>
<dbReference type="RefSeq" id="WP_379657558.1">
    <property type="nucleotide sequence ID" value="NZ_JBHTIV010000006.1"/>
</dbReference>
<dbReference type="GO" id="GO:0008168">
    <property type="term" value="F:methyltransferase activity"/>
    <property type="evidence" value="ECO:0007669"/>
    <property type="project" value="UniProtKB-KW"/>
</dbReference>
<evidence type="ECO:0000256" key="2">
    <source>
        <dbReference type="ARBA" id="ARBA00011900"/>
    </source>
</evidence>
<dbReference type="Proteomes" id="UP001597049">
    <property type="component" value="Unassembled WGS sequence"/>
</dbReference>
<gene>
    <name evidence="9" type="ORF">ACFQ0R_06380</name>
</gene>
<dbReference type="Gene3D" id="3.40.50.150">
    <property type="entry name" value="Vaccinia Virus protein VP39"/>
    <property type="match status" value="1"/>
</dbReference>
<evidence type="ECO:0000259" key="8">
    <source>
        <dbReference type="Pfam" id="PF22837"/>
    </source>
</evidence>
<dbReference type="PANTHER" id="PTHR33841:SF5">
    <property type="entry name" value="DNA METHYLASE (MODIFICATION METHYLASE) (METHYLTRANSFERASE)-RELATED"/>
    <property type="match status" value="1"/>
</dbReference>
<dbReference type="Pfam" id="PF07669">
    <property type="entry name" value="Eco57I"/>
    <property type="match status" value="1"/>
</dbReference>
<evidence type="ECO:0000256" key="4">
    <source>
        <dbReference type="ARBA" id="ARBA00022679"/>
    </source>
</evidence>
<evidence type="ECO:0000256" key="5">
    <source>
        <dbReference type="ARBA" id="ARBA00022691"/>
    </source>
</evidence>
<keyword evidence="4" id="KW-0808">Transferase</keyword>
<evidence type="ECO:0000259" key="7">
    <source>
        <dbReference type="Pfam" id="PF07669"/>
    </source>
</evidence>
<dbReference type="PROSITE" id="PS00092">
    <property type="entry name" value="N6_MTASE"/>
    <property type="match status" value="1"/>
</dbReference>
<keyword evidence="10" id="KW-1185">Reference proteome</keyword>
<comment type="similarity">
    <text evidence="1">Belongs to the N(4)/N(6)-methyltransferase family.</text>
</comment>
<evidence type="ECO:0000256" key="3">
    <source>
        <dbReference type="ARBA" id="ARBA00022603"/>
    </source>
</evidence>
<evidence type="ECO:0000313" key="9">
    <source>
        <dbReference type="EMBL" id="MFD0932229.1"/>
    </source>
</evidence>
<proteinExistence type="inferred from homology"/>
<dbReference type="InterPro" id="IPR002052">
    <property type="entry name" value="DNA_methylase_N6_adenine_CS"/>
</dbReference>
<sequence>MINKKNTGSYYTPKILADFLSKHVVQKYIKGKEISILEPSCGDGEFVSSIFNYLDLNKFSHVSLDLFDINKGELDKAETLIPFSNKIDKTINHQDYLKYYLNNNNEYSLIIGNPPYVKRSNLHNEQLKSCDEVHDKFKKSINLINSKNKVNNLWIAFLEAAIMKLNQNGILCFVIPSEILQVNYAKELRALIIEEFDRVEVFAFNELIFDGIQQDVVALIGIKGVENRNEHGFSFYQVQELTDLKEPKFTEKHNNINRKNLDKWTNYILSDQELNFVDSLKNMYKQIKSYTDKAQVGIVTAANDYFILNDKELEENQLSRFSSIIKPILPKGGLVPNVANFCDLDFKRLKSNNKKVNFLLFPNLPKSKLNKKLNNYLLKGELEKEDGTGALHKRYKMTLRENWYHVPTTWVSEGLFIKRSHKYPKIFVNESNILATDSFYRVNMKAGFDIKNLVFSFYNSLTFVLSELEGRFYGGGVLELTPNELKELSIPYKNDITEKQFKKLDKMLRENKDIRDILSYTNSILIPNLDSKKLEKIRIKLVNRRLKKTIKKKKINIDRYDFEEIQLKKRNLSVIND</sequence>